<dbReference type="InterPro" id="IPR055974">
    <property type="entry name" value="DUF7552"/>
</dbReference>
<gene>
    <name evidence="4" type="ORF">K6T50_00605</name>
</gene>
<dbReference type="Pfam" id="PF24422">
    <property type="entry name" value="DUF7552"/>
    <property type="match status" value="1"/>
</dbReference>
<protein>
    <submittedName>
        <fullName evidence="4">Uncharacterized protein</fullName>
    </submittedName>
</protein>
<sequence>MIGTTLGDLRRHIESLADPTGAYRLRCARTGERPVPVAGLAFDTRATARAAARCGEQYRAALRRYDPQVPFYDLVAVERADAPTVESDGSPHDATDEGFDGRGATERHAFDGYASDSAIDLCHAVVGVVFEAVADSPHTAVQDTIMDTYFAAAESVDGPDELCLRLLASVADGLAGHLDDEETLAVLRDAGERLSVAPLDGDPLEAALARLRTAGMLRSYAVSPAAVDLDGESRTWRVELDGYALVDGGDPLVDAGDDDGDEQGNDGTDGDPDRIVTLPVVVALFGRASVSAVAVTDATREPSGAWRLTVTTNPADEATGLTTIEGER</sequence>
<evidence type="ECO:0000259" key="2">
    <source>
        <dbReference type="Pfam" id="PF24420"/>
    </source>
</evidence>
<dbReference type="KEGG" id="hmp:K6T50_00605"/>
<dbReference type="Pfam" id="PF24420">
    <property type="entry name" value="DUF7551"/>
    <property type="match status" value="1"/>
</dbReference>
<feature type="compositionally biased region" description="Acidic residues" evidence="1">
    <location>
        <begin position="255"/>
        <end position="270"/>
    </location>
</feature>
<dbReference type="EMBL" id="CP081958">
    <property type="protein sequence ID" value="QZP37715.1"/>
    <property type="molecule type" value="Genomic_DNA"/>
</dbReference>
<name>A0A8T8WD00_9EURY</name>
<reference evidence="4 5" key="1">
    <citation type="journal article" date="2021" name="Int. J. Syst. Evol. Microbiol.">
        <title>Halobaculum halophilum sp. nov. and Halobaculum salinum sp. nov., isolated from salt lake and saline soil.</title>
        <authorList>
            <person name="Cui H.L."/>
            <person name="Shi X.W."/>
            <person name="Yin X.M."/>
            <person name="Yang X.Y."/>
            <person name="Hou J."/>
            <person name="Zhu L."/>
        </authorList>
    </citation>
    <scope>NUCLEOTIDE SEQUENCE [LARGE SCALE GENOMIC DNA]</scope>
    <source>
        <strain evidence="4 5">NBRC 109044</strain>
    </source>
</reference>
<evidence type="ECO:0000259" key="3">
    <source>
        <dbReference type="Pfam" id="PF24422"/>
    </source>
</evidence>
<dbReference type="InterPro" id="IPR055973">
    <property type="entry name" value="DUF7551"/>
</dbReference>
<dbReference type="AlphaFoldDB" id="A0A8T8WD00"/>
<keyword evidence="5" id="KW-1185">Reference proteome</keyword>
<feature type="region of interest" description="Disordered" evidence="1">
    <location>
        <begin position="83"/>
        <end position="102"/>
    </location>
</feature>
<feature type="region of interest" description="Disordered" evidence="1">
    <location>
        <begin position="248"/>
        <end position="273"/>
    </location>
</feature>
<dbReference type="GeneID" id="67176597"/>
<evidence type="ECO:0000313" key="4">
    <source>
        <dbReference type="EMBL" id="QZP37715.1"/>
    </source>
</evidence>
<proteinExistence type="predicted"/>
<organism evidence="4 5">
    <name type="scientific">Halobaculum magnesiiphilum</name>
    <dbReference type="NCBI Taxonomy" id="1017351"/>
    <lineage>
        <taxon>Archaea</taxon>
        <taxon>Methanobacteriati</taxon>
        <taxon>Methanobacteriota</taxon>
        <taxon>Stenosarchaea group</taxon>
        <taxon>Halobacteria</taxon>
        <taxon>Halobacteriales</taxon>
        <taxon>Haloferacaceae</taxon>
        <taxon>Halobaculum</taxon>
    </lineage>
</organism>
<evidence type="ECO:0000313" key="5">
    <source>
        <dbReference type="Proteomes" id="UP000826254"/>
    </source>
</evidence>
<feature type="domain" description="DUF7552" evidence="3">
    <location>
        <begin position="5"/>
        <end position="79"/>
    </location>
</feature>
<evidence type="ECO:0000256" key="1">
    <source>
        <dbReference type="SAM" id="MobiDB-lite"/>
    </source>
</evidence>
<feature type="compositionally biased region" description="Basic and acidic residues" evidence="1">
    <location>
        <begin position="89"/>
        <end position="102"/>
    </location>
</feature>
<feature type="domain" description="DUF7551" evidence="2">
    <location>
        <begin position="119"/>
        <end position="324"/>
    </location>
</feature>
<dbReference type="RefSeq" id="WP_222607523.1">
    <property type="nucleotide sequence ID" value="NZ_CP081958.1"/>
</dbReference>
<accession>A0A8T8WD00</accession>
<dbReference type="Proteomes" id="UP000826254">
    <property type="component" value="Chromosome"/>
</dbReference>